<dbReference type="InterPro" id="IPR020012">
    <property type="entry name" value="LysM_FimV"/>
</dbReference>
<dbReference type="STRING" id="1921010.MMIC_P1673"/>
<dbReference type="Pfam" id="PF25800">
    <property type="entry name" value="FimV_N"/>
    <property type="match status" value="1"/>
</dbReference>
<dbReference type="InterPro" id="IPR057840">
    <property type="entry name" value="FimV_N"/>
</dbReference>
<feature type="chain" id="PRO_5009875433" description="FimV N-terminal domain-containing protein" evidence="3">
    <location>
        <begin position="27"/>
        <end position="1008"/>
    </location>
</feature>
<feature type="region of interest" description="Disordered" evidence="2">
    <location>
        <begin position="515"/>
        <end position="537"/>
    </location>
</feature>
<dbReference type="AlphaFoldDB" id="A0A1L8CP51"/>
<keyword evidence="3" id="KW-0732">Signal</keyword>
<reference evidence="5 6" key="1">
    <citation type="journal article" date="2017" name="Arch. Microbiol.">
        <title>Mariprofundus micogutta sp. nov., a novel iron-oxidizing zetaproteobacterium isolated from a deep-sea hydrothermal field at the Bayonnaise knoll of the Izu-Ogasawara arc, and a description of Mariprofundales ord. nov. and Zetaproteobacteria classis nov.</title>
        <authorList>
            <person name="Makita H."/>
            <person name="Tanaka E."/>
            <person name="Mitsunobu S."/>
            <person name="Miyazaki M."/>
            <person name="Nunoura T."/>
            <person name="Uematsu K."/>
            <person name="Takaki Y."/>
            <person name="Nishi S."/>
            <person name="Shimamura S."/>
            <person name="Takai K."/>
        </authorList>
    </citation>
    <scope>NUCLEOTIDE SEQUENCE [LARGE SCALE GENOMIC DNA]</scope>
    <source>
        <strain evidence="5 6">ET2</strain>
    </source>
</reference>
<feature type="region of interest" description="Disordered" evidence="2">
    <location>
        <begin position="162"/>
        <end position="182"/>
    </location>
</feature>
<dbReference type="NCBIfam" id="TIGR03505">
    <property type="entry name" value="FimV_core"/>
    <property type="match status" value="1"/>
</dbReference>
<feature type="compositionally biased region" description="Acidic residues" evidence="2">
    <location>
        <begin position="917"/>
        <end position="939"/>
    </location>
</feature>
<evidence type="ECO:0000256" key="1">
    <source>
        <dbReference type="SAM" id="Coils"/>
    </source>
</evidence>
<dbReference type="Gene3D" id="1.25.40.10">
    <property type="entry name" value="Tetratricopeptide repeat domain"/>
    <property type="match status" value="1"/>
</dbReference>
<feature type="compositionally biased region" description="Acidic residues" evidence="2">
    <location>
        <begin position="956"/>
        <end position="974"/>
    </location>
</feature>
<proteinExistence type="predicted"/>
<dbReference type="Proteomes" id="UP000231632">
    <property type="component" value="Unassembled WGS sequence"/>
</dbReference>
<evidence type="ECO:0000256" key="3">
    <source>
        <dbReference type="SAM" id="SignalP"/>
    </source>
</evidence>
<dbReference type="EMBL" id="BDFD01000014">
    <property type="protein sequence ID" value="GAV20700.1"/>
    <property type="molecule type" value="Genomic_DNA"/>
</dbReference>
<feature type="signal peptide" evidence="3">
    <location>
        <begin position="1"/>
        <end position="26"/>
    </location>
</feature>
<evidence type="ECO:0000259" key="4">
    <source>
        <dbReference type="Pfam" id="PF25800"/>
    </source>
</evidence>
<name>A0A1L8CP51_9PROT</name>
<feature type="compositionally biased region" description="Acidic residues" evidence="2">
    <location>
        <begin position="996"/>
        <end position="1008"/>
    </location>
</feature>
<protein>
    <recommendedName>
        <fullName evidence="4">FimV N-terminal domain-containing protein</fullName>
    </recommendedName>
</protein>
<feature type="coiled-coil region" evidence="1">
    <location>
        <begin position="366"/>
        <end position="433"/>
    </location>
</feature>
<dbReference type="InterPro" id="IPR011990">
    <property type="entry name" value="TPR-like_helical_dom_sf"/>
</dbReference>
<comment type="caution">
    <text evidence="5">The sequence shown here is derived from an EMBL/GenBank/DDBJ whole genome shotgun (WGS) entry which is preliminary data.</text>
</comment>
<evidence type="ECO:0000313" key="6">
    <source>
        <dbReference type="Proteomes" id="UP000231632"/>
    </source>
</evidence>
<keyword evidence="6" id="KW-1185">Reference proteome</keyword>
<dbReference type="OrthoDB" id="5294964at2"/>
<feature type="compositionally biased region" description="Acidic residues" evidence="2">
    <location>
        <begin position="515"/>
        <end position="536"/>
    </location>
</feature>
<dbReference type="SUPFAM" id="SSF48452">
    <property type="entry name" value="TPR-like"/>
    <property type="match status" value="1"/>
</dbReference>
<evidence type="ECO:0000256" key="2">
    <source>
        <dbReference type="SAM" id="MobiDB-lite"/>
    </source>
</evidence>
<organism evidence="5 6">
    <name type="scientific">Mariprofundus micogutta</name>
    <dbReference type="NCBI Taxonomy" id="1921010"/>
    <lineage>
        <taxon>Bacteria</taxon>
        <taxon>Pseudomonadati</taxon>
        <taxon>Pseudomonadota</taxon>
        <taxon>Candidatius Mariprofundia</taxon>
        <taxon>Mariprofundales</taxon>
        <taxon>Mariprofundaceae</taxon>
        <taxon>Mariprofundus</taxon>
    </lineage>
</organism>
<gene>
    <name evidence="5" type="ORF">MMIC_P1673</name>
</gene>
<feature type="region of interest" description="Disordered" evidence="2">
    <location>
        <begin position="312"/>
        <end position="355"/>
    </location>
</feature>
<feature type="region of interest" description="Disordered" evidence="2">
    <location>
        <begin position="880"/>
        <end position="1008"/>
    </location>
</feature>
<sequence length="1008" mass="109445">MLKQLRHLIAFAWLAAALFSSAAVHAASLEKIEVGSHLGEPFYAEVPLKLEEGESVTRLFIEIAAPADYKIFEVYRDPVLGAIRADVTSDQRGARIKLTSRTRIKAPFFNLVLKVRYGRVAHFKKFAVFLEPSKSIQTAAQKAPQPNVTAVADGTAAQVQGSATSDVADAETSPESETSGPYGWARTGSYGPIVHGDVLSTVAERLRIDYRYKRYQIMAALFEKNRAKFDNENMNLLKAGSFLDVPTAAEIEQRSAKEAYQLFAKHEKQWQELTKKPRYAAVAEAQKTRYSKRVSIGEQASGAAAPAVATTAVPDTTATTSSVESKTTLTTAAKSDSAADSTVGEVATASADNSQQSAAAQADPLLAELQAKNDALQQQLLENQKSIETLTNKVSDVEAAASSARIEKLEVLLVRLQAELEKANTQVATQQTGPQWVVWLLVVLIVILLGALAVLLRREPAHPAESAGAEAVVEQQTQPDVEELLAPAGSEPPAAQAEQEEDVFDSISSFADDLSDTDTAEMEPFDPSLLDEDPDPNIDYLSEADVYVRYGMDDEALHQLNLALRLQPDSLEAHTKKAQLLRRTGDAAGYEEAKVVAGSSLGADDIVRFTAALHEAAEEQVEQDEQIETAQEAVEESVEEQQQDTAVSQAADTGIEASGALLVETMENDALDFDLSDIEVPDQAVAAQDPAMEEMDWLNDDSFAATTESSDVSIEEADHGVTQMFDNLMVEFSDDEADPDLTLEGAEKSAATPEPIDAADEDTLELVSGDATQELDNLLSEFTEQDEGPLEDAVTPSSVSTESTLVINDEMSDMEHLGHLLGDFDNDDEAFNFDTDSSELDASVFDQAESAVNRQLEEDQTVLGATQHLDILMNEFSEPADAEGSSMDDQSDSDSEIIAVEEGHDATQELSHLLSEFSEDEQDSSEQQDEMNQQDDIELDASHDATQELSHLLNEFSDDDQDSSEQQDDVEPQDDIGLATGSHGATQELDQLLSEFSDDEEDDDNKRA</sequence>
<feature type="domain" description="FimV N-terminal" evidence="4">
    <location>
        <begin position="28"/>
        <end position="132"/>
    </location>
</feature>
<accession>A0A1L8CP51</accession>
<keyword evidence="1" id="KW-0175">Coiled coil</keyword>
<evidence type="ECO:0000313" key="5">
    <source>
        <dbReference type="EMBL" id="GAV20700.1"/>
    </source>
</evidence>
<dbReference type="RefSeq" id="WP_072660012.1">
    <property type="nucleotide sequence ID" value="NZ_BDFD01000014.1"/>
</dbReference>